<reference evidence="1" key="1">
    <citation type="submission" date="2021-01" db="EMBL/GenBank/DDBJ databases">
        <authorList>
            <consortium name="Genoscope - CEA"/>
            <person name="William W."/>
        </authorList>
    </citation>
    <scope>NUCLEOTIDE SEQUENCE</scope>
</reference>
<organism evidence="1 2">
    <name type="scientific">Paramecium sonneborni</name>
    <dbReference type="NCBI Taxonomy" id="65129"/>
    <lineage>
        <taxon>Eukaryota</taxon>
        <taxon>Sar</taxon>
        <taxon>Alveolata</taxon>
        <taxon>Ciliophora</taxon>
        <taxon>Intramacronucleata</taxon>
        <taxon>Oligohymenophorea</taxon>
        <taxon>Peniculida</taxon>
        <taxon>Parameciidae</taxon>
        <taxon>Paramecium</taxon>
    </lineage>
</organism>
<keyword evidence="2" id="KW-1185">Reference proteome</keyword>
<evidence type="ECO:0000313" key="1">
    <source>
        <dbReference type="EMBL" id="CAD8101946.1"/>
    </source>
</evidence>
<proteinExistence type="predicted"/>
<dbReference type="EMBL" id="CAJJDN010000077">
    <property type="protein sequence ID" value="CAD8101946.1"/>
    <property type="molecule type" value="Genomic_DNA"/>
</dbReference>
<evidence type="ECO:0000313" key="2">
    <source>
        <dbReference type="Proteomes" id="UP000692954"/>
    </source>
</evidence>
<accession>A0A8S1PFS0</accession>
<sequence length="34" mass="3938">MRVSLDQLKYQISQILQIEVDSLQSKKFKTGAIQ</sequence>
<protein>
    <submittedName>
        <fullName evidence="1">Uncharacterized protein</fullName>
    </submittedName>
</protein>
<name>A0A8S1PFS0_9CILI</name>
<gene>
    <name evidence="1" type="ORF">PSON_ATCC_30995.1.T0770007</name>
</gene>
<dbReference type="Proteomes" id="UP000692954">
    <property type="component" value="Unassembled WGS sequence"/>
</dbReference>
<comment type="caution">
    <text evidence="1">The sequence shown here is derived from an EMBL/GenBank/DDBJ whole genome shotgun (WGS) entry which is preliminary data.</text>
</comment>
<dbReference type="AlphaFoldDB" id="A0A8S1PFS0"/>